<dbReference type="SUPFAM" id="SSF53756">
    <property type="entry name" value="UDP-Glycosyltransferase/glycogen phosphorylase"/>
    <property type="match status" value="1"/>
</dbReference>
<dbReference type="InterPro" id="IPR002213">
    <property type="entry name" value="UDP_glucos_trans"/>
</dbReference>
<dbReference type="CDD" id="cd03784">
    <property type="entry name" value="GT1_Gtf-like"/>
    <property type="match status" value="1"/>
</dbReference>
<evidence type="ECO:0000256" key="5">
    <source>
        <dbReference type="RuleBase" id="RU362057"/>
    </source>
</evidence>
<keyword evidence="7" id="KW-1185">Reference proteome</keyword>
<dbReference type="Pfam" id="PF00201">
    <property type="entry name" value="UDPGT"/>
    <property type="match status" value="1"/>
</dbReference>
<dbReference type="EMBL" id="JABWDY010041865">
    <property type="protein sequence ID" value="KAF5177067.1"/>
    <property type="molecule type" value="Genomic_DNA"/>
</dbReference>
<name>A0A7J6UWU2_THATH</name>
<evidence type="ECO:0000256" key="1">
    <source>
        <dbReference type="ARBA" id="ARBA00009995"/>
    </source>
</evidence>
<reference evidence="6 7" key="1">
    <citation type="submission" date="2020-06" db="EMBL/GenBank/DDBJ databases">
        <title>Transcriptomic and genomic resources for Thalictrum thalictroides and T. hernandezii: Facilitating candidate gene discovery in an emerging model plant lineage.</title>
        <authorList>
            <person name="Arias T."/>
            <person name="Riano-Pachon D.M."/>
            <person name="Di Stilio V.S."/>
        </authorList>
    </citation>
    <scope>NUCLEOTIDE SEQUENCE [LARGE SCALE GENOMIC DNA]</scope>
    <source>
        <strain evidence="7">cv. WT478/WT964</strain>
        <tissue evidence="6">Leaves</tissue>
    </source>
</reference>
<dbReference type="AlphaFoldDB" id="A0A7J6UWU2"/>
<evidence type="ECO:0000313" key="7">
    <source>
        <dbReference type="Proteomes" id="UP000554482"/>
    </source>
</evidence>
<dbReference type="Proteomes" id="UP000554482">
    <property type="component" value="Unassembled WGS sequence"/>
</dbReference>
<dbReference type="PROSITE" id="PS00375">
    <property type="entry name" value="UDPGT"/>
    <property type="match status" value="1"/>
</dbReference>
<gene>
    <name evidence="6" type="ORF">FRX31_033347</name>
</gene>
<dbReference type="PANTHER" id="PTHR48046:SF6">
    <property type="entry name" value="GLYCOSYLTRANSFERASE"/>
    <property type="match status" value="1"/>
</dbReference>
<evidence type="ECO:0000256" key="3">
    <source>
        <dbReference type="ARBA" id="ARBA00022679"/>
    </source>
</evidence>
<dbReference type="GO" id="GO:0008194">
    <property type="term" value="F:UDP-glycosyltransferase activity"/>
    <property type="evidence" value="ECO:0007669"/>
    <property type="project" value="InterPro"/>
</dbReference>
<dbReference type="EC" id="2.4.1.-" evidence="5"/>
<dbReference type="FunFam" id="3.40.50.2000:FF:000051">
    <property type="entry name" value="Glycosyltransferase"/>
    <property type="match status" value="1"/>
</dbReference>
<dbReference type="OrthoDB" id="5835829at2759"/>
<evidence type="ECO:0000313" key="6">
    <source>
        <dbReference type="EMBL" id="KAF5177067.1"/>
    </source>
</evidence>
<dbReference type="FunFam" id="3.40.50.2000:FF:000054">
    <property type="entry name" value="Glycosyltransferase"/>
    <property type="match status" value="1"/>
</dbReference>
<protein>
    <recommendedName>
        <fullName evidence="5">Glycosyltransferase</fullName>
        <ecNumber evidence="5">2.4.1.-</ecNumber>
    </recommendedName>
</protein>
<comment type="caution">
    <text evidence="6">The sequence shown here is derived from an EMBL/GenBank/DDBJ whole genome shotgun (WGS) entry which is preliminary data.</text>
</comment>
<keyword evidence="3 4" id="KW-0808">Transferase</keyword>
<proteinExistence type="inferred from homology"/>
<accession>A0A7J6UWU2</accession>
<evidence type="ECO:0000256" key="4">
    <source>
        <dbReference type="RuleBase" id="RU003718"/>
    </source>
</evidence>
<organism evidence="6 7">
    <name type="scientific">Thalictrum thalictroides</name>
    <name type="common">Rue-anemone</name>
    <name type="synonym">Anemone thalictroides</name>
    <dbReference type="NCBI Taxonomy" id="46969"/>
    <lineage>
        <taxon>Eukaryota</taxon>
        <taxon>Viridiplantae</taxon>
        <taxon>Streptophyta</taxon>
        <taxon>Embryophyta</taxon>
        <taxon>Tracheophyta</taxon>
        <taxon>Spermatophyta</taxon>
        <taxon>Magnoliopsida</taxon>
        <taxon>Ranunculales</taxon>
        <taxon>Ranunculaceae</taxon>
        <taxon>Thalictroideae</taxon>
        <taxon>Thalictrum</taxon>
    </lineage>
</organism>
<comment type="similarity">
    <text evidence="1 4">Belongs to the UDP-glycosyltransferase family.</text>
</comment>
<sequence>MGEIQQTPHIVVLPTPGMGHLIPLIEFAKRLVFQHDFSVTLLIPTEITSPSKAQKTVLNSLPKAIDYIFLPPVNFDDLDEDVKIETRISLTVTRSLSSIRDAFTNMVANNNMRVVAFVVDLFGTDAFDIANEFQLPSYIFFPSTAMLLSLFFELPKLDQSYSCEYRDLPELVKLPGCVPIHGTDLVSPTQDRKNQAYKWLLHHSKRYKLAEGILVNSFIDLEPTALKALSVETPDIPPVYPVGPLIHTSVSVTNADADVSKCLEWLDDQPHGSVLFISFGSGGTLSTEQLTELAFGLEMSEQRFLWVVRSPSDKTTAASYFSAQSAKDPFDFLPKGFIERTKGLGLVVPSWAPQIQILSHGSTGGFLTHCGWNSTLESIVHGVPLIAWPLFAEQKMNAVMLDYIKVALRAKFDENGLVGREEITKVVKCLMEGEEGKKLRNKMKDLKCAAAAVLSQDGSSTKSLCEVALKWKSKP</sequence>
<dbReference type="InterPro" id="IPR035595">
    <property type="entry name" value="UDP_glycos_trans_CS"/>
</dbReference>
<dbReference type="PANTHER" id="PTHR48046">
    <property type="entry name" value="UDP-GLYCOSYLTRANSFERASE 72E1"/>
    <property type="match status" value="1"/>
</dbReference>
<evidence type="ECO:0000256" key="2">
    <source>
        <dbReference type="ARBA" id="ARBA00022676"/>
    </source>
</evidence>
<keyword evidence="2 4" id="KW-0328">Glycosyltransferase</keyword>
<dbReference type="Gene3D" id="3.40.50.2000">
    <property type="entry name" value="Glycogen Phosphorylase B"/>
    <property type="match status" value="2"/>
</dbReference>